<evidence type="ECO:0000256" key="1">
    <source>
        <dbReference type="ARBA" id="ARBA00001947"/>
    </source>
</evidence>
<comment type="subcellular location">
    <subcellularLocation>
        <location evidence="2">Secreted</location>
    </subcellularLocation>
</comment>
<dbReference type="Gene3D" id="2.60.40.10">
    <property type="entry name" value="Immunoglobulins"/>
    <property type="match status" value="2"/>
</dbReference>
<evidence type="ECO:0000256" key="6">
    <source>
        <dbReference type="ARBA" id="ARBA00022723"/>
    </source>
</evidence>
<comment type="cofactor">
    <cofactor evidence="1">
        <name>Zn(2+)</name>
        <dbReference type="ChEBI" id="CHEBI:29105"/>
    </cofactor>
</comment>
<keyword evidence="7" id="KW-0732">Signal</keyword>
<dbReference type="PANTHER" id="PTHR33478:SF1">
    <property type="entry name" value="EXTRACELLULAR METALLOPROTEINASE MEP"/>
    <property type="match status" value="1"/>
</dbReference>
<keyword evidence="11" id="KW-0865">Zymogen</keyword>
<dbReference type="SUPFAM" id="SSF49299">
    <property type="entry name" value="PKD domain"/>
    <property type="match status" value="1"/>
</dbReference>
<evidence type="ECO:0000256" key="5">
    <source>
        <dbReference type="ARBA" id="ARBA00022670"/>
    </source>
</evidence>
<evidence type="ECO:0000256" key="11">
    <source>
        <dbReference type="ARBA" id="ARBA00023145"/>
    </source>
</evidence>
<comment type="caution">
    <text evidence="14">The sequence shown here is derived from an EMBL/GenBank/DDBJ whole genome shotgun (WGS) entry which is preliminary data.</text>
</comment>
<dbReference type="EMBL" id="JBHLTC010000011">
    <property type="protein sequence ID" value="MFC0624326.1"/>
    <property type="molecule type" value="Genomic_DNA"/>
</dbReference>
<feature type="compositionally biased region" description="Acidic residues" evidence="12">
    <location>
        <begin position="277"/>
        <end position="290"/>
    </location>
</feature>
<comment type="similarity">
    <text evidence="3">Belongs to the peptidase M36 family.</text>
</comment>
<keyword evidence="9" id="KW-0862">Zinc</keyword>
<dbReference type="InterPro" id="IPR001842">
    <property type="entry name" value="Peptidase_M36"/>
</dbReference>
<evidence type="ECO:0000256" key="4">
    <source>
        <dbReference type="ARBA" id="ARBA00022525"/>
    </source>
</evidence>
<evidence type="ECO:0000313" key="15">
    <source>
        <dbReference type="Proteomes" id="UP001589890"/>
    </source>
</evidence>
<evidence type="ECO:0000256" key="3">
    <source>
        <dbReference type="ARBA" id="ARBA00006006"/>
    </source>
</evidence>
<dbReference type="Proteomes" id="UP001589890">
    <property type="component" value="Unassembled WGS sequence"/>
</dbReference>
<evidence type="ECO:0000259" key="13">
    <source>
        <dbReference type="PROSITE" id="PS50093"/>
    </source>
</evidence>
<dbReference type="InterPro" id="IPR011096">
    <property type="entry name" value="FTP_domain"/>
</dbReference>
<evidence type="ECO:0000256" key="9">
    <source>
        <dbReference type="ARBA" id="ARBA00022833"/>
    </source>
</evidence>
<dbReference type="Pfam" id="PF02128">
    <property type="entry name" value="Peptidase_M36"/>
    <property type="match status" value="1"/>
</dbReference>
<protein>
    <submittedName>
        <fullName evidence="14">M36 family metallopeptidase</fullName>
    </submittedName>
</protein>
<proteinExistence type="inferred from homology"/>
<keyword evidence="8" id="KW-0378">Hydrolase</keyword>
<dbReference type="InterPro" id="IPR050371">
    <property type="entry name" value="Fungal_virulence_M36"/>
</dbReference>
<dbReference type="Pfam" id="PF07504">
    <property type="entry name" value="FTP"/>
    <property type="match status" value="1"/>
</dbReference>
<evidence type="ECO:0000313" key="14">
    <source>
        <dbReference type="EMBL" id="MFC0624326.1"/>
    </source>
</evidence>
<keyword evidence="15" id="KW-1185">Reference proteome</keyword>
<dbReference type="InterPro" id="IPR027268">
    <property type="entry name" value="Peptidase_M4/M1_CTD_sf"/>
</dbReference>
<dbReference type="InterPro" id="IPR035986">
    <property type="entry name" value="PKD_dom_sf"/>
</dbReference>
<evidence type="ECO:0000256" key="10">
    <source>
        <dbReference type="ARBA" id="ARBA00023049"/>
    </source>
</evidence>
<evidence type="ECO:0000256" key="12">
    <source>
        <dbReference type="SAM" id="MobiDB-lite"/>
    </source>
</evidence>
<sequence length="1080" mass="114530">MAPITSGQVRAAAALGEQIEVGWSEFGTPRSLRSRTGALTGPSKAAPDTIARNFLAKHADLFKQDAAGLAGFRLTMQDRDRSGATFLRYKQTQDGRDVYGSSLLVALDRDERIILVGGTVAPSTDAPAAKLTAEAAVAKAVADVSPRATKAAPRRLGTTRGTAAFANTFAVPDMQDADPVRAELVTVPTADGSRTAWRVVTEVASNAEYVSLVDASTGEVIFRKNQWSNEGPHGLVHTGDDPEAGGQVADVPFTGVDGSWVAGETTAGNNTNTFQDLFDDETPDAADQPDTDPAPNQHFDYAWTDTWGLNGVLPTTGANRDAVVTQLFYYTNWFHDYAYNLGFTETARNFQEDNFGRGGTGSDGVSAEADDSYGDGTSKLCTNSANEPVICRNNANFNANGPDGTNPRMQMYVGEDNGRRTQRAMNRDTVIHEYTHGITGRIISDGNLAGSDVQSGALGEGWSDAFATSINNDPVYGEYNNGNYSTGIRNVAYDSDNLEYGDLCDDGCQVHNDGRIWAMAMWEQRAALIGKYGAVTGKAMHETLMMLGLKNTVDTPSFHDARTGYLLADQVNPGADNQCLIWRVFADNELGVTAGPDADDDSTPTVSTATPAACRPTPVITGPATVAEGSAIQFSGTSSTVGGDAGDTLKYAWDLDNDGQFDDSVSATPSWTFGDNGARTVRLWVSNTAGYSNVTTHAVTVTNVAPTVTIDPNQLATAVENNSLTVKATFTDPGWLDTFASTLTPGTPYLPGVAGTVATNPLAPPAPVTGQTQASITYGDNGTYKLSVSVSDDDGDTGSDLLQVTVSNKNPLATIDDSNAVMINGVPTVFADAGQLVQLSAGITDPGSDDLSSQWNWGDGNLSPLVKSRVNAPADDPVNSPTVQPRDIIGTSAYAWEKSCMYDVGFNVVDDDGGVSADSTKVLITGTPKKSQGKGYWLHQFEGILLPKDFTNAELDCYLKVTGYLSKVFNETRDASTRAKAGDVLTPGLLTSTPKKRLDAQLMTGWLNFANGGVEYNEPVVDSDNDGQVDQGFATVIANAETVRNNPAATGAQLDKQARILSCVNERDYLLPPLLCSLLM</sequence>
<dbReference type="InterPro" id="IPR013783">
    <property type="entry name" value="Ig-like_fold"/>
</dbReference>
<dbReference type="PANTHER" id="PTHR33478">
    <property type="entry name" value="EXTRACELLULAR METALLOPROTEINASE MEP"/>
    <property type="match status" value="1"/>
</dbReference>
<dbReference type="Gene3D" id="3.10.170.10">
    <property type="match status" value="1"/>
</dbReference>
<gene>
    <name evidence="14" type="ORF">ACFFGN_09655</name>
</gene>
<name>A0ABV6QI77_9ACTN</name>
<dbReference type="PROSITE" id="PS50093">
    <property type="entry name" value="PKD"/>
    <property type="match status" value="1"/>
</dbReference>
<dbReference type="Gene3D" id="1.10.390.10">
    <property type="entry name" value="Neutral Protease Domain 2"/>
    <property type="match status" value="1"/>
</dbReference>
<feature type="domain" description="PKD" evidence="13">
    <location>
        <begin position="645"/>
        <end position="702"/>
    </location>
</feature>
<dbReference type="RefSeq" id="WP_380045539.1">
    <property type="nucleotide sequence ID" value="NZ_JBHLTC010000011.1"/>
</dbReference>
<keyword evidence="10" id="KW-0482">Metalloprotease</keyword>
<feature type="region of interest" description="Disordered" evidence="12">
    <location>
        <begin position="277"/>
        <end position="296"/>
    </location>
</feature>
<keyword evidence="4" id="KW-0964">Secreted</keyword>
<evidence type="ECO:0000256" key="7">
    <source>
        <dbReference type="ARBA" id="ARBA00022729"/>
    </source>
</evidence>
<dbReference type="InterPro" id="IPR000601">
    <property type="entry name" value="PKD_dom"/>
</dbReference>
<organism evidence="14 15">
    <name type="scientific">Kribbella deserti</name>
    <dbReference type="NCBI Taxonomy" id="1926257"/>
    <lineage>
        <taxon>Bacteria</taxon>
        <taxon>Bacillati</taxon>
        <taxon>Actinomycetota</taxon>
        <taxon>Actinomycetes</taxon>
        <taxon>Propionibacteriales</taxon>
        <taxon>Kribbellaceae</taxon>
        <taxon>Kribbella</taxon>
    </lineage>
</organism>
<reference evidence="14 15" key="1">
    <citation type="submission" date="2024-09" db="EMBL/GenBank/DDBJ databases">
        <authorList>
            <person name="Sun Q."/>
            <person name="Mori K."/>
        </authorList>
    </citation>
    <scope>NUCLEOTIDE SEQUENCE [LARGE SCALE GENOMIC DNA]</scope>
    <source>
        <strain evidence="14 15">CGMCC 1.15906</strain>
    </source>
</reference>
<evidence type="ECO:0000256" key="2">
    <source>
        <dbReference type="ARBA" id="ARBA00004613"/>
    </source>
</evidence>
<keyword evidence="5" id="KW-0645">Protease</keyword>
<accession>A0ABV6QI77</accession>
<evidence type="ECO:0000256" key="8">
    <source>
        <dbReference type="ARBA" id="ARBA00022801"/>
    </source>
</evidence>
<dbReference type="SUPFAM" id="SSF55486">
    <property type="entry name" value="Metalloproteases ('zincins'), catalytic domain"/>
    <property type="match status" value="1"/>
</dbReference>
<dbReference type="Pfam" id="PF18911">
    <property type="entry name" value="PKD_4"/>
    <property type="match status" value="1"/>
</dbReference>
<dbReference type="CDD" id="cd00146">
    <property type="entry name" value="PKD"/>
    <property type="match status" value="1"/>
</dbReference>
<keyword evidence="6" id="KW-0479">Metal-binding</keyword>